<evidence type="ECO:0000313" key="1">
    <source>
        <dbReference type="EMBL" id="KAF1011903.1"/>
    </source>
</evidence>
<reference evidence="2" key="1">
    <citation type="journal article" date="2020" name="MBio">
        <title>Horizontal gene transfer to a defensive symbiont with a reduced genome amongst a multipartite beetle microbiome.</title>
        <authorList>
            <person name="Waterworth S.C."/>
            <person name="Florez L.V."/>
            <person name="Rees E.R."/>
            <person name="Hertweck C."/>
            <person name="Kaltenpoth M."/>
            <person name="Kwan J.C."/>
        </authorList>
    </citation>
    <scope>NUCLEOTIDE SEQUENCE [LARGE SCALE GENOMIC DNA]</scope>
</reference>
<organism evidence="1 2">
    <name type="scientific">Acinetobacter bereziniae</name>
    <name type="common">Acinetobacter genomosp. 10</name>
    <dbReference type="NCBI Taxonomy" id="106648"/>
    <lineage>
        <taxon>Bacteria</taxon>
        <taxon>Pseudomonadati</taxon>
        <taxon>Pseudomonadota</taxon>
        <taxon>Gammaproteobacteria</taxon>
        <taxon>Moraxellales</taxon>
        <taxon>Moraxellaceae</taxon>
        <taxon>Acinetobacter</taxon>
    </lineage>
</organism>
<name>A0A833PAF1_ACIBZ</name>
<accession>A0A833PAF1</accession>
<comment type="caution">
    <text evidence="1">The sequence shown here is derived from an EMBL/GenBank/DDBJ whole genome shotgun (WGS) entry which is preliminary data.</text>
</comment>
<dbReference type="EMBL" id="WNDP01000277">
    <property type="protein sequence ID" value="KAF1011903.1"/>
    <property type="molecule type" value="Genomic_DNA"/>
</dbReference>
<evidence type="ECO:0000313" key="2">
    <source>
        <dbReference type="Proteomes" id="UP000490535"/>
    </source>
</evidence>
<dbReference type="Proteomes" id="UP000490535">
    <property type="component" value="Unassembled WGS sequence"/>
</dbReference>
<proteinExistence type="predicted"/>
<sequence>MFTLIESREEISKAQHHLELAIHRDFQQKIKKNIGYPGGTVFDAQVQTDGTYWFWSTDHVGKDVINPRRLNWFGLVSDSQSLDISVEINTVYEGRNDRIAGFFARDSETGSIYLMHSGRVGGGTEGVGKEAFLAWTNQQPIEVLDSSGDVKEGIVVMPVQGIAVTQPAIFYINNIANFKQAVRDGELTSPEFQKKKKVFSDFFSESHGRRQVKRSEEIDYISRHGEIVDAVYAWRNSNSLPEKSHLVKNLYIDLGVAIDNNLVEVYEVKTSSNRINIYTAIGQLMVHGVSNQCQRTLVLPHDQELAQDLQDTLERLNITLLTFKLNKKSVTIISS</sequence>
<gene>
    <name evidence="1" type="ORF">GAK29_04914</name>
</gene>
<protein>
    <submittedName>
        <fullName evidence="1">Uncharacterized protein</fullName>
    </submittedName>
</protein>
<dbReference type="AlphaFoldDB" id="A0A833PAF1"/>